<dbReference type="Proteomes" id="UP001448498">
    <property type="component" value="Chromosome 1"/>
</dbReference>
<accession>A0ABZ3DIW6</accession>
<evidence type="ECO:0000256" key="1">
    <source>
        <dbReference type="SAM" id="MobiDB-lite"/>
    </source>
</evidence>
<sequence length="48" mass="5107">MFFSLSSDGANPRRMDPAMRDAPGRRARASLPAGGASHNDACTGMIRE</sequence>
<dbReference type="EMBL" id="CP109821">
    <property type="protein sequence ID" value="XAE49005.1"/>
    <property type="molecule type" value="Genomic_DNA"/>
</dbReference>
<evidence type="ECO:0000313" key="3">
    <source>
        <dbReference type="Proteomes" id="UP001448498"/>
    </source>
</evidence>
<dbReference type="RefSeq" id="WP_155627165.1">
    <property type="nucleotide sequence ID" value="NZ_CABVPX010000020.1"/>
</dbReference>
<protein>
    <submittedName>
        <fullName evidence="2">Uncharacterized protein</fullName>
    </submittedName>
</protein>
<gene>
    <name evidence="2" type="ORF">OHZ10_05065</name>
</gene>
<evidence type="ECO:0000313" key="2">
    <source>
        <dbReference type="EMBL" id="XAE49005.1"/>
    </source>
</evidence>
<feature type="compositionally biased region" description="Basic and acidic residues" evidence="1">
    <location>
        <begin position="11"/>
        <end position="24"/>
    </location>
</feature>
<organism evidence="2 3">
    <name type="scientific">Burkholderia arboris</name>
    <dbReference type="NCBI Taxonomy" id="488730"/>
    <lineage>
        <taxon>Bacteria</taxon>
        <taxon>Pseudomonadati</taxon>
        <taxon>Pseudomonadota</taxon>
        <taxon>Betaproteobacteria</taxon>
        <taxon>Burkholderiales</taxon>
        <taxon>Burkholderiaceae</taxon>
        <taxon>Burkholderia</taxon>
        <taxon>Burkholderia cepacia complex</taxon>
    </lineage>
</organism>
<name>A0ABZ3DIW6_9BURK</name>
<proteinExistence type="predicted"/>
<keyword evidence="3" id="KW-1185">Reference proteome</keyword>
<feature type="region of interest" description="Disordered" evidence="1">
    <location>
        <begin position="1"/>
        <end position="48"/>
    </location>
</feature>
<reference evidence="2 3" key="1">
    <citation type="submission" date="2022-10" db="EMBL/GenBank/DDBJ databases">
        <title>Genomic of Burkholderia cepacia PN-1.</title>
        <authorList>
            <person name="Yang Y."/>
            <person name="Guan H."/>
            <person name="Huang J."/>
        </authorList>
    </citation>
    <scope>NUCLEOTIDE SEQUENCE [LARGE SCALE GENOMIC DNA]</scope>
    <source>
        <strain evidence="2 3">PN-1</strain>
    </source>
</reference>